<dbReference type="SUPFAM" id="SSF88713">
    <property type="entry name" value="Glycoside hydrolase/deacetylase"/>
    <property type="match status" value="1"/>
</dbReference>
<protein>
    <recommendedName>
        <fullName evidence="3">NodB homology domain-containing protein</fullName>
    </recommendedName>
</protein>
<dbReference type="EMBL" id="SDKK01000005">
    <property type="protein sequence ID" value="TYC60116.1"/>
    <property type="molecule type" value="Genomic_DNA"/>
</dbReference>
<dbReference type="RefSeq" id="WP_148578205.1">
    <property type="nucleotide sequence ID" value="NZ_SDKK01000005.1"/>
</dbReference>
<keyword evidence="5" id="KW-1185">Reference proteome</keyword>
<evidence type="ECO:0000256" key="1">
    <source>
        <dbReference type="ARBA" id="ARBA00004613"/>
    </source>
</evidence>
<evidence type="ECO:0000313" key="4">
    <source>
        <dbReference type="EMBL" id="TYC60116.1"/>
    </source>
</evidence>
<proteinExistence type="predicted"/>
<reference evidence="4 5" key="1">
    <citation type="submission" date="2019-01" db="EMBL/GenBank/DDBJ databases">
        <title>Zoogloea oleivorans genome sequencing and assembly.</title>
        <authorList>
            <person name="Tancsics A."/>
            <person name="Farkas M."/>
            <person name="Kriszt B."/>
            <person name="Maroti G."/>
            <person name="Horvath B."/>
        </authorList>
    </citation>
    <scope>NUCLEOTIDE SEQUENCE [LARGE SCALE GENOMIC DNA]</scope>
    <source>
        <strain evidence="4 5">Buc</strain>
    </source>
</reference>
<dbReference type="InterPro" id="IPR051398">
    <property type="entry name" value="Polysacch_Deacetylase"/>
</dbReference>
<dbReference type="GO" id="GO:0005975">
    <property type="term" value="P:carbohydrate metabolic process"/>
    <property type="evidence" value="ECO:0007669"/>
    <property type="project" value="InterPro"/>
</dbReference>
<accession>A0A6C2D268</accession>
<dbReference type="Proteomes" id="UP000389128">
    <property type="component" value="Unassembled WGS sequence"/>
</dbReference>
<dbReference type="GO" id="GO:0016810">
    <property type="term" value="F:hydrolase activity, acting on carbon-nitrogen (but not peptide) bonds"/>
    <property type="evidence" value="ECO:0007669"/>
    <property type="project" value="InterPro"/>
</dbReference>
<feature type="domain" description="NodB homology" evidence="3">
    <location>
        <begin position="221"/>
        <end position="293"/>
    </location>
</feature>
<dbReference type="InterPro" id="IPR011330">
    <property type="entry name" value="Glyco_hydro/deAcase_b/a-brl"/>
</dbReference>
<dbReference type="PANTHER" id="PTHR34216:SF3">
    <property type="entry name" value="POLY-BETA-1,6-N-ACETYL-D-GLUCOSAMINE N-DEACETYLASE"/>
    <property type="match status" value="1"/>
</dbReference>
<dbReference type="InterPro" id="IPR002509">
    <property type="entry name" value="NODB_dom"/>
</dbReference>
<dbReference type="PANTHER" id="PTHR34216">
    <property type="match status" value="1"/>
</dbReference>
<name>A0A6C2D268_9RHOO</name>
<comment type="caution">
    <text evidence="4">The sequence shown here is derived from an EMBL/GenBank/DDBJ whole genome shotgun (WGS) entry which is preliminary data.</text>
</comment>
<keyword evidence="2" id="KW-0732">Signal</keyword>
<dbReference type="Pfam" id="PF01522">
    <property type="entry name" value="Polysacc_deac_1"/>
    <property type="match status" value="1"/>
</dbReference>
<organism evidence="4 5">
    <name type="scientific">Zoogloea oleivorans</name>
    <dbReference type="NCBI Taxonomy" id="1552750"/>
    <lineage>
        <taxon>Bacteria</taxon>
        <taxon>Pseudomonadati</taxon>
        <taxon>Pseudomonadota</taxon>
        <taxon>Betaproteobacteria</taxon>
        <taxon>Rhodocyclales</taxon>
        <taxon>Zoogloeaceae</taxon>
        <taxon>Zoogloea</taxon>
    </lineage>
</organism>
<gene>
    <name evidence="4" type="ORF">ETQ85_06295</name>
</gene>
<evidence type="ECO:0000256" key="2">
    <source>
        <dbReference type="ARBA" id="ARBA00022729"/>
    </source>
</evidence>
<sequence>MKAVKLSVLRLARTAGLFRLFRWLSRSKVRILCYHGGNMGDERRFNSLLFCQAGLLEARLQWLQDKGFSIIPLDAAVTMLGNDRPRPRLPTVLTFDDGWYSTFRGLHPVLERRQLPATLYLCTGYFVAGRPNLDVTLSYILWKAGRAQANIQGFDAGVDGAHDLSTSAGKKRLAGAMLRWLEQNGASRAGVCADLERFAAQLGVSAAELDLASRRFDFVRPDELLQMASQGWSIELHGHVHQYPVGRPDELKADLARCQAEIGKVGLPMARHYCYPSGDHDADAHQLLRNLGVVSATTCIPGLLERADERQRFYLSRFLDGENIHPLEFESEMSGFADFLRRLAGRG</sequence>
<comment type="subcellular location">
    <subcellularLocation>
        <location evidence="1">Secreted</location>
    </subcellularLocation>
</comment>
<dbReference type="CDD" id="cd10918">
    <property type="entry name" value="CE4_NodB_like_5s_6s"/>
    <property type="match status" value="1"/>
</dbReference>
<evidence type="ECO:0000313" key="5">
    <source>
        <dbReference type="Proteomes" id="UP000389128"/>
    </source>
</evidence>
<dbReference type="AlphaFoldDB" id="A0A6C2D268"/>
<dbReference type="GO" id="GO:0005576">
    <property type="term" value="C:extracellular region"/>
    <property type="evidence" value="ECO:0007669"/>
    <property type="project" value="UniProtKB-SubCell"/>
</dbReference>
<dbReference type="Gene3D" id="3.20.20.370">
    <property type="entry name" value="Glycoside hydrolase/deacetylase"/>
    <property type="match status" value="1"/>
</dbReference>
<evidence type="ECO:0000259" key="3">
    <source>
        <dbReference type="Pfam" id="PF01522"/>
    </source>
</evidence>
<dbReference type="OrthoDB" id="9814639at2"/>